<dbReference type="Proteomes" id="UP000241964">
    <property type="component" value="Unassembled WGS sequence"/>
</dbReference>
<organism evidence="1 2">
    <name type="scientific">Dyadobacter jiangsuensis</name>
    <dbReference type="NCBI Taxonomy" id="1591085"/>
    <lineage>
        <taxon>Bacteria</taxon>
        <taxon>Pseudomonadati</taxon>
        <taxon>Bacteroidota</taxon>
        <taxon>Cytophagia</taxon>
        <taxon>Cytophagales</taxon>
        <taxon>Spirosomataceae</taxon>
        <taxon>Dyadobacter</taxon>
    </lineage>
</organism>
<protein>
    <submittedName>
        <fullName evidence="1">Uncharacterized protein</fullName>
    </submittedName>
</protein>
<evidence type="ECO:0000313" key="1">
    <source>
        <dbReference type="EMBL" id="PSL23461.1"/>
    </source>
</evidence>
<reference evidence="1 2" key="1">
    <citation type="submission" date="2018-03" db="EMBL/GenBank/DDBJ databases">
        <title>Genomic Encyclopedia of Archaeal and Bacterial Type Strains, Phase II (KMG-II): from individual species to whole genera.</title>
        <authorList>
            <person name="Goeker M."/>
        </authorList>
    </citation>
    <scope>NUCLEOTIDE SEQUENCE [LARGE SCALE GENOMIC DNA]</scope>
    <source>
        <strain evidence="1 2">DSM 29057</strain>
    </source>
</reference>
<gene>
    <name evidence="1" type="ORF">CLV60_11616</name>
</gene>
<accession>A0A2P8FP07</accession>
<dbReference type="AlphaFoldDB" id="A0A2P8FP07"/>
<keyword evidence="2" id="KW-1185">Reference proteome</keyword>
<evidence type="ECO:0000313" key="2">
    <source>
        <dbReference type="Proteomes" id="UP000241964"/>
    </source>
</evidence>
<dbReference type="EMBL" id="PYAS01000016">
    <property type="protein sequence ID" value="PSL23461.1"/>
    <property type="molecule type" value="Genomic_DNA"/>
</dbReference>
<comment type="caution">
    <text evidence="1">The sequence shown here is derived from an EMBL/GenBank/DDBJ whole genome shotgun (WGS) entry which is preliminary data.</text>
</comment>
<proteinExistence type="predicted"/>
<name>A0A2P8FP07_9BACT</name>
<sequence>MPGMGIKPGVFPDEIIVKQRNHYLDGKDSPTETAIYVRKETA</sequence>